<dbReference type="PROSITE" id="PS51888">
    <property type="entry name" value="CLIP"/>
    <property type="match status" value="1"/>
</dbReference>
<dbReference type="GO" id="GO:0004252">
    <property type="term" value="F:serine-type endopeptidase activity"/>
    <property type="evidence" value="ECO:0007669"/>
    <property type="project" value="InterPro"/>
</dbReference>
<dbReference type="InterPro" id="IPR009003">
    <property type="entry name" value="Peptidase_S1_PA"/>
</dbReference>
<evidence type="ECO:0000256" key="5">
    <source>
        <dbReference type="ARBA" id="ARBA00023157"/>
    </source>
</evidence>
<dbReference type="PROSITE" id="PS50240">
    <property type="entry name" value="TRYPSIN_DOM"/>
    <property type="match status" value="1"/>
</dbReference>
<evidence type="ECO:0008006" key="11">
    <source>
        <dbReference type="Google" id="ProtNLM"/>
    </source>
</evidence>
<feature type="compositionally biased region" description="Gly residues" evidence="6">
    <location>
        <begin position="55"/>
        <end position="72"/>
    </location>
</feature>
<feature type="non-terminal residue" evidence="9">
    <location>
        <position position="1"/>
    </location>
</feature>
<feature type="region of interest" description="Disordered" evidence="6">
    <location>
        <begin position="52"/>
        <end position="82"/>
    </location>
</feature>
<dbReference type="AlphaFoldDB" id="A0A8K0KI59"/>
<reference evidence="9" key="1">
    <citation type="submission" date="2013-04" db="EMBL/GenBank/DDBJ databases">
        <authorList>
            <person name="Qu J."/>
            <person name="Murali S.C."/>
            <person name="Bandaranaike D."/>
            <person name="Bellair M."/>
            <person name="Blankenburg K."/>
            <person name="Chao H."/>
            <person name="Dinh H."/>
            <person name="Doddapaneni H."/>
            <person name="Downs B."/>
            <person name="Dugan-Rocha S."/>
            <person name="Elkadiri S."/>
            <person name="Gnanaolivu R.D."/>
            <person name="Hernandez B."/>
            <person name="Javaid M."/>
            <person name="Jayaseelan J.C."/>
            <person name="Lee S."/>
            <person name="Li M."/>
            <person name="Ming W."/>
            <person name="Munidasa M."/>
            <person name="Muniz J."/>
            <person name="Nguyen L."/>
            <person name="Ongeri F."/>
            <person name="Osuji N."/>
            <person name="Pu L.-L."/>
            <person name="Puazo M."/>
            <person name="Qu C."/>
            <person name="Quiroz J."/>
            <person name="Raj R."/>
            <person name="Weissenberger G."/>
            <person name="Xin Y."/>
            <person name="Zou X."/>
            <person name="Han Y."/>
            <person name="Richards S."/>
            <person name="Worley K."/>
            <person name="Muzny D."/>
            <person name="Gibbs R."/>
        </authorList>
    </citation>
    <scope>NUCLEOTIDE SEQUENCE</scope>
    <source>
        <strain evidence="9">Sampled in the wild</strain>
    </source>
</reference>
<name>A0A8K0KI59_LADFU</name>
<evidence type="ECO:0000256" key="3">
    <source>
        <dbReference type="ARBA" id="ARBA00022801"/>
    </source>
</evidence>
<dbReference type="SMART" id="SM00020">
    <property type="entry name" value="Tryp_SPc"/>
    <property type="match status" value="1"/>
</dbReference>
<gene>
    <name evidence="9" type="ORF">J437_LFUL014087</name>
</gene>
<reference evidence="9" key="2">
    <citation type="submission" date="2017-10" db="EMBL/GenBank/DDBJ databases">
        <title>Ladona fulva Genome sequencing and assembly.</title>
        <authorList>
            <person name="Murali S."/>
            <person name="Richards S."/>
            <person name="Bandaranaike D."/>
            <person name="Bellair M."/>
            <person name="Blankenburg K."/>
            <person name="Chao H."/>
            <person name="Dinh H."/>
            <person name="Doddapaneni H."/>
            <person name="Dugan-Rocha S."/>
            <person name="Elkadiri S."/>
            <person name="Gnanaolivu R."/>
            <person name="Hernandez B."/>
            <person name="Skinner E."/>
            <person name="Javaid M."/>
            <person name="Lee S."/>
            <person name="Li M."/>
            <person name="Ming W."/>
            <person name="Munidasa M."/>
            <person name="Muniz J."/>
            <person name="Nguyen L."/>
            <person name="Hughes D."/>
            <person name="Osuji N."/>
            <person name="Pu L.-L."/>
            <person name="Puazo M."/>
            <person name="Qu C."/>
            <person name="Quiroz J."/>
            <person name="Raj R."/>
            <person name="Weissenberger G."/>
            <person name="Xin Y."/>
            <person name="Zou X."/>
            <person name="Han Y."/>
            <person name="Worley K."/>
            <person name="Muzny D."/>
            <person name="Gibbs R."/>
        </authorList>
    </citation>
    <scope>NUCLEOTIDE SEQUENCE</scope>
    <source>
        <strain evidence="9">Sampled in the wild</strain>
    </source>
</reference>
<evidence type="ECO:0000313" key="9">
    <source>
        <dbReference type="EMBL" id="KAG8235457.1"/>
    </source>
</evidence>
<evidence type="ECO:0000256" key="6">
    <source>
        <dbReference type="SAM" id="MobiDB-lite"/>
    </source>
</evidence>
<comment type="caution">
    <text evidence="9">The sequence shown here is derived from an EMBL/GenBank/DDBJ whole genome shotgun (WGS) entry which is preliminary data.</text>
</comment>
<sequence>MIDDCGPIRQLLVQRPLPPSVSNLLRQSQCGFSGNRPLICCPANGGGRPNVNDLFGGGSGGGSGGSGGGGGDTPLSQGNVDAHPNRRLLDLDSCGGGVSDRIIGGEEAALREYPWLALLQYQTSRGRQVGIRLGEHNLGTDPDCQQADSGEICGNPVQDFGIGEVIAHQQYRPESTSKLHDIALIRLDRPATYSDFIQPICLPSGSSVGKRYEGSRLIVAGWGKTEN</sequence>
<evidence type="ECO:0000259" key="8">
    <source>
        <dbReference type="PROSITE" id="PS51888"/>
    </source>
</evidence>
<feature type="domain" description="Peptidase S1" evidence="7">
    <location>
        <begin position="102"/>
        <end position="227"/>
    </location>
</feature>
<keyword evidence="2" id="KW-0732">Signal</keyword>
<dbReference type="Gene3D" id="2.40.10.10">
    <property type="entry name" value="Trypsin-like serine proteases"/>
    <property type="match status" value="2"/>
</dbReference>
<keyword evidence="3" id="KW-0378">Hydrolase</keyword>
<keyword evidence="5" id="KW-1015">Disulfide bond</keyword>
<dbReference type="Proteomes" id="UP000792457">
    <property type="component" value="Unassembled WGS sequence"/>
</dbReference>
<dbReference type="Pfam" id="PF00089">
    <property type="entry name" value="Trypsin"/>
    <property type="match status" value="1"/>
</dbReference>
<dbReference type="InterPro" id="IPR022700">
    <property type="entry name" value="CLIP"/>
</dbReference>
<evidence type="ECO:0000259" key="7">
    <source>
        <dbReference type="PROSITE" id="PS50240"/>
    </source>
</evidence>
<organism evidence="9 10">
    <name type="scientific">Ladona fulva</name>
    <name type="common">Scarce chaser dragonfly</name>
    <name type="synonym">Libellula fulva</name>
    <dbReference type="NCBI Taxonomy" id="123851"/>
    <lineage>
        <taxon>Eukaryota</taxon>
        <taxon>Metazoa</taxon>
        <taxon>Ecdysozoa</taxon>
        <taxon>Arthropoda</taxon>
        <taxon>Hexapoda</taxon>
        <taxon>Insecta</taxon>
        <taxon>Pterygota</taxon>
        <taxon>Palaeoptera</taxon>
        <taxon>Odonata</taxon>
        <taxon>Epiprocta</taxon>
        <taxon>Anisoptera</taxon>
        <taxon>Libelluloidea</taxon>
        <taxon>Libellulidae</taxon>
        <taxon>Ladona</taxon>
    </lineage>
</organism>
<feature type="domain" description="Clip" evidence="8">
    <location>
        <begin position="1"/>
        <end position="41"/>
    </location>
</feature>
<keyword evidence="10" id="KW-1185">Reference proteome</keyword>
<dbReference type="EMBL" id="KZ308912">
    <property type="protein sequence ID" value="KAG8235457.1"/>
    <property type="molecule type" value="Genomic_DNA"/>
</dbReference>
<protein>
    <recommendedName>
        <fullName evidence="11">CLIP domain-containing serine protease</fullName>
    </recommendedName>
</protein>
<dbReference type="OrthoDB" id="9028152at2759"/>
<dbReference type="SUPFAM" id="SSF50494">
    <property type="entry name" value="Trypsin-like serine proteases"/>
    <property type="match status" value="1"/>
</dbReference>
<evidence type="ECO:0000256" key="2">
    <source>
        <dbReference type="ARBA" id="ARBA00022729"/>
    </source>
</evidence>
<evidence type="ECO:0000256" key="1">
    <source>
        <dbReference type="ARBA" id="ARBA00022670"/>
    </source>
</evidence>
<dbReference type="GO" id="GO:0006508">
    <property type="term" value="P:proteolysis"/>
    <property type="evidence" value="ECO:0007669"/>
    <property type="project" value="UniProtKB-KW"/>
</dbReference>
<dbReference type="Pfam" id="PF12032">
    <property type="entry name" value="CLIP"/>
    <property type="match status" value="1"/>
</dbReference>
<dbReference type="InterPro" id="IPR038565">
    <property type="entry name" value="CLIP_sf"/>
</dbReference>
<evidence type="ECO:0000313" key="10">
    <source>
        <dbReference type="Proteomes" id="UP000792457"/>
    </source>
</evidence>
<dbReference type="Gene3D" id="3.30.1640.30">
    <property type="match status" value="1"/>
</dbReference>
<dbReference type="InterPro" id="IPR043504">
    <property type="entry name" value="Peptidase_S1_PA_chymotrypsin"/>
</dbReference>
<keyword evidence="4" id="KW-0720">Serine protease</keyword>
<dbReference type="PANTHER" id="PTHR24252:SF7">
    <property type="entry name" value="HYALIN"/>
    <property type="match status" value="1"/>
</dbReference>
<dbReference type="InterPro" id="IPR001254">
    <property type="entry name" value="Trypsin_dom"/>
</dbReference>
<proteinExistence type="predicted"/>
<keyword evidence="1" id="KW-0645">Protease</keyword>
<dbReference type="PANTHER" id="PTHR24252">
    <property type="entry name" value="ACROSIN-RELATED"/>
    <property type="match status" value="1"/>
</dbReference>
<accession>A0A8K0KI59</accession>
<evidence type="ECO:0000256" key="4">
    <source>
        <dbReference type="ARBA" id="ARBA00022825"/>
    </source>
</evidence>